<evidence type="ECO:0000256" key="1">
    <source>
        <dbReference type="SAM" id="MobiDB-lite"/>
    </source>
</evidence>
<proteinExistence type="predicted"/>
<dbReference type="EMBL" id="LXQA010402627">
    <property type="protein sequence ID" value="MCI49533.1"/>
    <property type="molecule type" value="Genomic_DNA"/>
</dbReference>
<keyword evidence="3" id="KW-1185">Reference proteome</keyword>
<dbReference type="Proteomes" id="UP000265520">
    <property type="component" value="Unassembled WGS sequence"/>
</dbReference>
<feature type="non-terminal residue" evidence="2">
    <location>
        <position position="65"/>
    </location>
</feature>
<reference evidence="2 3" key="1">
    <citation type="journal article" date="2018" name="Front. Plant Sci.">
        <title>Red Clover (Trifolium pratense) and Zigzag Clover (T. medium) - A Picture of Genomic Similarities and Differences.</title>
        <authorList>
            <person name="Dluhosova J."/>
            <person name="Istvanek J."/>
            <person name="Nedelnik J."/>
            <person name="Repkova J."/>
        </authorList>
    </citation>
    <scope>NUCLEOTIDE SEQUENCE [LARGE SCALE GENOMIC DNA]</scope>
    <source>
        <strain evidence="3">cv. 10/8</strain>
        <tissue evidence="2">Leaf</tissue>
    </source>
</reference>
<evidence type="ECO:0000313" key="2">
    <source>
        <dbReference type="EMBL" id="MCI49533.1"/>
    </source>
</evidence>
<comment type="caution">
    <text evidence="2">The sequence shown here is derived from an EMBL/GenBank/DDBJ whole genome shotgun (WGS) entry which is preliminary data.</text>
</comment>
<sequence>MTVGISTFSSLGNDDSSSDEKSKRKRPRAELGSTYLQKFGEAVNENPHRVFFMEDLDQVDHFTQK</sequence>
<protein>
    <submittedName>
        <fullName evidence="2">Heat-shock protein</fullName>
    </submittedName>
</protein>
<organism evidence="2 3">
    <name type="scientific">Trifolium medium</name>
    <dbReference type="NCBI Taxonomy" id="97028"/>
    <lineage>
        <taxon>Eukaryota</taxon>
        <taxon>Viridiplantae</taxon>
        <taxon>Streptophyta</taxon>
        <taxon>Embryophyta</taxon>
        <taxon>Tracheophyta</taxon>
        <taxon>Spermatophyta</taxon>
        <taxon>Magnoliopsida</taxon>
        <taxon>eudicotyledons</taxon>
        <taxon>Gunneridae</taxon>
        <taxon>Pentapetalae</taxon>
        <taxon>rosids</taxon>
        <taxon>fabids</taxon>
        <taxon>Fabales</taxon>
        <taxon>Fabaceae</taxon>
        <taxon>Papilionoideae</taxon>
        <taxon>50 kb inversion clade</taxon>
        <taxon>NPAAA clade</taxon>
        <taxon>Hologalegina</taxon>
        <taxon>IRL clade</taxon>
        <taxon>Trifolieae</taxon>
        <taxon>Trifolium</taxon>
    </lineage>
</organism>
<accession>A0A392SKY8</accession>
<evidence type="ECO:0000313" key="3">
    <source>
        <dbReference type="Proteomes" id="UP000265520"/>
    </source>
</evidence>
<feature type="region of interest" description="Disordered" evidence="1">
    <location>
        <begin position="1"/>
        <end position="32"/>
    </location>
</feature>
<dbReference type="AlphaFoldDB" id="A0A392SKY8"/>
<name>A0A392SKY8_9FABA</name>
<feature type="compositionally biased region" description="Polar residues" evidence="1">
    <location>
        <begin position="1"/>
        <end position="13"/>
    </location>
</feature>